<keyword evidence="2" id="KW-0732">Signal</keyword>
<feature type="chain" id="PRO_5026846208" evidence="2">
    <location>
        <begin position="19"/>
        <end position="52"/>
    </location>
</feature>
<protein>
    <submittedName>
        <fullName evidence="3">Uncharacterized protein</fullName>
    </submittedName>
</protein>
<sequence length="52" mass="5227">MFTFIVVVAIAAFIPDGAAPAVSLDEVPQAPATGSDAAVRPMPRQRDSGSAG</sequence>
<feature type="region of interest" description="Disordered" evidence="1">
    <location>
        <begin position="29"/>
        <end position="52"/>
    </location>
</feature>
<gene>
    <name evidence="3" type="ORF">LMG27177_01866</name>
</gene>
<evidence type="ECO:0000256" key="1">
    <source>
        <dbReference type="SAM" id="MobiDB-lite"/>
    </source>
</evidence>
<proteinExistence type="predicted"/>
<name>A0A6J5FR33_9BURK</name>
<feature type="signal peptide" evidence="2">
    <location>
        <begin position="1"/>
        <end position="18"/>
    </location>
</feature>
<evidence type="ECO:0000256" key="2">
    <source>
        <dbReference type="SAM" id="SignalP"/>
    </source>
</evidence>
<dbReference type="AlphaFoldDB" id="A0A6J5FR33"/>
<dbReference type="RefSeq" id="WP_175159104.1">
    <property type="nucleotide sequence ID" value="NZ_CADIKI010000004.1"/>
</dbReference>
<evidence type="ECO:0000313" key="4">
    <source>
        <dbReference type="Proteomes" id="UP000494252"/>
    </source>
</evidence>
<evidence type="ECO:0000313" key="3">
    <source>
        <dbReference type="EMBL" id="CAB3785538.1"/>
    </source>
</evidence>
<dbReference type="EMBL" id="CADIKI010000004">
    <property type="protein sequence ID" value="CAB3785538.1"/>
    <property type="molecule type" value="Genomic_DNA"/>
</dbReference>
<organism evidence="3 4">
    <name type="scientific">Paraburkholderia fynbosensis</name>
    <dbReference type="NCBI Taxonomy" id="1200993"/>
    <lineage>
        <taxon>Bacteria</taxon>
        <taxon>Pseudomonadati</taxon>
        <taxon>Pseudomonadota</taxon>
        <taxon>Betaproteobacteria</taxon>
        <taxon>Burkholderiales</taxon>
        <taxon>Burkholderiaceae</taxon>
        <taxon>Paraburkholderia</taxon>
    </lineage>
</organism>
<reference evidence="3 4" key="1">
    <citation type="submission" date="2020-04" db="EMBL/GenBank/DDBJ databases">
        <authorList>
            <person name="De Canck E."/>
        </authorList>
    </citation>
    <scope>NUCLEOTIDE SEQUENCE [LARGE SCALE GENOMIC DNA]</scope>
    <source>
        <strain evidence="3 4">LMG 27177</strain>
    </source>
</reference>
<dbReference type="Proteomes" id="UP000494252">
    <property type="component" value="Unassembled WGS sequence"/>
</dbReference>
<keyword evidence="4" id="KW-1185">Reference proteome</keyword>
<accession>A0A6J5FR33</accession>